<accession>A0A0G3BUH5</accession>
<dbReference type="EMBL" id="CP011371">
    <property type="protein sequence ID" value="AKJ31673.1"/>
    <property type="molecule type" value="Genomic_DNA"/>
</dbReference>
<dbReference type="AlphaFoldDB" id="A0A0G3BUH5"/>
<gene>
    <name evidence="2" type="ORF">AAW51_4982</name>
</gene>
<evidence type="ECO:0000256" key="1">
    <source>
        <dbReference type="SAM" id="MobiDB-lite"/>
    </source>
</evidence>
<reference evidence="2 3" key="1">
    <citation type="submission" date="2015-05" db="EMBL/GenBank/DDBJ databases">
        <authorList>
            <person name="Tang B."/>
            <person name="Yu Y."/>
        </authorList>
    </citation>
    <scope>NUCLEOTIDE SEQUENCE [LARGE SCALE GENOMIC DNA]</scope>
    <source>
        <strain evidence="2 3">DSM 7029</strain>
    </source>
</reference>
<keyword evidence="3" id="KW-1185">Reference proteome</keyword>
<feature type="region of interest" description="Disordered" evidence="1">
    <location>
        <begin position="345"/>
        <end position="366"/>
    </location>
</feature>
<dbReference type="STRING" id="413882.AAW51_4982"/>
<organism evidence="2 3">
    <name type="scientific">Caldimonas brevitalea</name>
    <dbReference type="NCBI Taxonomy" id="413882"/>
    <lineage>
        <taxon>Bacteria</taxon>
        <taxon>Pseudomonadati</taxon>
        <taxon>Pseudomonadota</taxon>
        <taxon>Betaproteobacteria</taxon>
        <taxon>Burkholderiales</taxon>
        <taxon>Sphaerotilaceae</taxon>
        <taxon>Caldimonas</taxon>
    </lineage>
</organism>
<evidence type="ECO:0000313" key="2">
    <source>
        <dbReference type="EMBL" id="AKJ31673.1"/>
    </source>
</evidence>
<protein>
    <submittedName>
        <fullName evidence="2">Uncharacterized protein</fullName>
    </submittedName>
</protein>
<dbReference type="Proteomes" id="UP000035352">
    <property type="component" value="Chromosome"/>
</dbReference>
<sequence>MAALFFLFNTGQLTAEKTKLVNTADAVAYSAGVMNARTLNFDAYTNRAMVANTIAIAQLTSLASWVRYADAMGTFGFVLQNPKLSPYYLSYETAVDFGPDAKSELIDQNVLENLVRTSDNLITNLRVAQAVANAGLLPARAAVMNEVAQANYRGDGTVTVDLMLLSPNDFPQFVQQYAGDERTRFAQAVQAGLSRDRFIERRSWMMPALYSDCGSATATGRVDWLDRRGGTELIGFDEWKALDTLSEKRWVPKNKTDVMCRAVKERPAGWGGQSAADNPTLDLDPLHYDSAPLVNPGATAVAVATSTSAWGYSGLPSFFDLSPAALDQPDPRLQFAVRLHRDRDQTLTSDGRSSIQSAQPRRLNPYSGAPANEVYAAVAASDVYFARPGSSRDNVYGASIGRPRELGSLFNPYWDTRLRAPSLAELQQAQAWQGVVLP</sequence>
<dbReference type="PATRIC" id="fig|413882.6.peg.5197"/>
<evidence type="ECO:0000313" key="3">
    <source>
        <dbReference type="Proteomes" id="UP000035352"/>
    </source>
</evidence>
<dbReference type="KEGG" id="pbh:AAW51_4982"/>
<feature type="compositionally biased region" description="Polar residues" evidence="1">
    <location>
        <begin position="346"/>
        <end position="359"/>
    </location>
</feature>
<name>A0A0G3BUH5_9BURK</name>
<proteinExistence type="predicted"/>